<dbReference type="EMBL" id="JARJCM010000038">
    <property type="protein sequence ID" value="KAJ7037281.1"/>
    <property type="molecule type" value="Genomic_DNA"/>
</dbReference>
<feature type="compositionally biased region" description="Gly residues" evidence="1">
    <location>
        <begin position="213"/>
        <end position="227"/>
    </location>
</feature>
<dbReference type="PANTHER" id="PTHR41391:SF1">
    <property type="entry name" value="RESTRICTION OF TELOMERE CAPPING PROTEIN 4"/>
    <property type="match status" value="1"/>
</dbReference>
<feature type="region of interest" description="Disordered" evidence="1">
    <location>
        <begin position="192"/>
        <end position="238"/>
    </location>
</feature>
<organism evidence="2 3">
    <name type="scientific">Mycena alexandri</name>
    <dbReference type="NCBI Taxonomy" id="1745969"/>
    <lineage>
        <taxon>Eukaryota</taxon>
        <taxon>Fungi</taxon>
        <taxon>Dikarya</taxon>
        <taxon>Basidiomycota</taxon>
        <taxon>Agaricomycotina</taxon>
        <taxon>Agaricomycetes</taxon>
        <taxon>Agaricomycetidae</taxon>
        <taxon>Agaricales</taxon>
        <taxon>Marasmiineae</taxon>
        <taxon>Mycenaceae</taxon>
        <taxon>Mycena</taxon>
    </lineage>
</organism>
<gene>
    <name evidence="2" type="ORF">C8F04DRAFT_1180685</name>
</gene>
<dbReference type="AlphaFoldDB" id="A0AAD6X713"/>
<evidence type="ECO:0000256" key="1">
    <source>
        <dbReference type="SAM" id="MobiDB-lite"/>
    </source>
</evidence>
<sequence length="1022" mass="111483">MDPPQQIPPRAPDPVITIAHVCSKCTGALGDLRVHEGTGSTGAASRGKLVQGCRACYASTFHTPAYVFDDATHLLVRIRAHQFGHVIPYASAHAPLRFAPAPLARPPDGPLQCRAEGCSTRGGNRRQASQKCIEHRCKSCCIDAAQAALQSNTYRDSCKAHAVAGNAGAPILPPPPQHAQLAPLQLQYPPAQPQADLIPAPPARQPQPQPPAGHGGNPGGRGRGRGAARGPVGADGSRQLARPMSMTWVNQHLGPQDLVDTGKVARQRLDAIVNHTVDLIIFHTNGANPLQLQLQVPSFPQMQLSAHSVLLQSLEINNSAWIDLYNHPGWKTLQVSTAFGVDKHRPAIIRIRPSLLVELRLEDCPGMDEILSQQSRKRVGTALVSPPKKLARTDNFSAPTQARYIESFNPPSAPPTLSTPSSAVPSLPFTSAMVARPPPVGRNFPHGFFTVEHQEGWGYYDQLHDSGSKTSIAKAWPLLFPSSHYAKTTATKYRGIWLKAPSDIKEYFIARGRTPEGSWDVFAAACTANAMGQPWRPEPSVLEIPLIPEPVVQASAPPPAFKAPPIADEQPSTSAVEPAAPSSSDSNHTINPGEFGVCSFCDSHFTIALSAKAVALLGKLMPSSTLTPIPANPNHYVASLSHQSAAFCQQHRTDSLLLPLARANHWPEHINYAELSDRTETVAMIPLQEILEDLDGSDFFASSSADPSKFNKDTAYFGELGYSVISRTVRTLFPAATITAHYAPLSWDQLIEQVLIPEALICLIVDELQVSPEEAFDIIGGNRERCVARIREETATLSEALTPFPMSSPLLPPHSLSPSLLEPAQWEEEEHGSPPPPDPLTLCNFCDAELPTQPSDSLIACARKLFDISVPCPLPENPLHRRISHQRTADYCAQHRFEQQHIPRAIVEGWPFKPNFATLFHRILNLSRPLLNLCQVLDQSFFFTSAREYYGTKVAQRSSLGAQYSSNRSSQHGAGYYGERGYQLLVQTIRFMFPSSPDFLAKFQPLTYDIVVLEILLPEAAI</sequence>
<dbReference type="InterPro" id="IPR039024">
    <property type="entry name" value="RTC4"/>
</dbReference>
<protein>
    <recommendedName>
        <fullName evidence="4">Restriction of telomere capping protein 4</fullName>
    </recommendedName>
</protein>
<accession>A0AAD6X713</accession>
<evidence type="ECO:0000313" key="2">
    <source>
        <dbReference type="EMBL" id="KAJ7037281.1"/>
    </source>
</evidence>
<feature type="compositionally biased region" description="Polar residues" evidence="1">
    <location>
        <begin position="570"/>
        <end position="588"/>
    </location>
</feature>
<dbReference type="PANTHER" id="PTHR41391">
    <property type="entry name" value="RESTRICTION OF TELOMERE CAPPING PROTEIN 4"/>
    <property type="match status" value="1"/>
</dbReference>
<feature type="region of interest" description="Disordered" evidence="1">
    <location>
        <begin position="558"/>
        <end position="588"/>
    </location>
</feature>
<dbReference type="Proteomes" id="UP001218188">
    <property type="component" value="Unassembled WGS sequence"/>
</dbReference>
<reference evidence="2" key="1">
    <citation type="submission" date="2023-03" db="EMBL/GenBank/DDBJ databases">
        <title>Massive genome expansion in bonnet fungi (Mycena s.s.) driven by repeated elements and novel gene families across ecological guilds.</title>
        <authorList>
            <consortium name="Lawrence Berkeley National Laboratory"/>
            <person name="Harder C.B."/>
            <person name="Miyauchi S."/>
            <person name="Viragh M."/>
            <person name="Kuo A."/>
            <person name="Thoen E."/>
            <person name="Andreopoulos B."/>
            <person name="Lu D."/>
            <person name="Skrede I."/>
            <person name="Drula E."/>
            <person name="Henrissat B."/>
            <person name="Morin E."/>
            <person name="Kohler A."/>
            <person name="Barry K."/>
            <person name="LaButti K."/>
            <person name="Morin E."/>
            <person name="Salamov A."/>
            <person name="Lipzen A."/>
            <person name="Mereny Z."/>
            <person name="Hegedus B."/>
            <person name="Baldrian P."/>
            <person name="Stursova M."/>
            <person name="Weitz H."/>
            <person name="Taylor A."/>
            <person name="Grigoriev I.V."/>
            <person name="Nagy L.G."/>
            <person name="Martin F."/>
            <person name="Kauserud H."/>
        </authorList>
    </citation>
    <scope>NUCLEOTIDE SEQUENCE</scope>
    <source>
        <strain evidence="2">CBHHK200</strain>
    </source>
</reference>
<evidence type="ECO:0008006" key="4">
    <source>
        <dbReference type="Google" id="ProtNLM"/>
    </source>
</evidence>
<proteinExistence type="predicted"/>
<name>A0AAD6X713_9AGAR</name>
<evidence type="ECO:0000313" key="3">
    <source>
        <dbReference type="Proteomes" id="UP001218188"/>
    </source>
</evidence>
<keyword evidence="3" id="KW-1185">Reference proteome</keyword>
<feature type="compositionally biased region" description="Pro residues" evidence="1">
    <location>
        <begin position="199"/>
        <end position="211"/>
    </location>
</feature>
<comment type="caution">
    <text evidence="2">The sequence shown here is derived from an EMBL/GenBank/DDBJ whole genome shotgun (WGS) entry which is preliminary data.</text>
</comment>